<organism evidence="2 3">
    <name type="scientific">Moelleriella libera RCEF 2490</name>
    <dbReference type="NCBI Taxonomy" id="1081109"/>
    <lineage>
        <taxon>Eukaryota</taxon>
        <taxon>Fungi</taxon>
        <taxon>Dikarya</taxon>
        <taxon>Ascomycota</taxon>
        <taxon>Pezizomycotina</taxon>
        <taxon>Sordariomycetes</taxon>
        <taxon>Hypocreomycetidae</taxon>
        <taxon>Hypocreales</taxon>
        <taxon>Clavicipitaceae</taxon>
        <taxon>Moelleriella</taxon>
    </lineage>
</organism>
<proteinExistence type="predicted"/>
<gene>
    <name evidence="2" type="ORF">AAL_08170</name>
</gene>
<sequence length="141" mass="15105">MHFTQTIVAALLAAATSAVAAPTAMSMAAAGPEWSFLDVKRFCTTTGCDWTFKIDNHQSGTTAVNFHTRNEHENGGPLTVGDYTITSGWSGQFGPGNGFTTFSVVNNARRLIAYPAYTDKEVQGGNTVSPNRSYPVQNIPK</sequence>
<reference evidence="2 3" key="1">
    <citation type="journal article" date="2016" name="Genome Biol. Evol.">
        <title>Divergent and convergent evolution of fungal pathogenicity.</title>
        <authorList>
            <person name="Shang Y."/>
            <person name="Xiao G."/>
            <person name="Zheng P."/>
            <person name="Cen K."/>
            <person name="Zhan S."/>
            <person name="Wang C."/>
        </authorList>
    </citation>
    <scope>NUCLEOTIDE SEQUENCE [LARGE SCALE GENOMIC DNA]</scope>
    <source>
        <strain evidence="2 3">RCEF 2490</strain>
    </source>
</reference>
<comment type="caution">
    <text evidence="2">The sequence shown here is derived from an EMBL/GenBank/DDBJ whole genome shotgun (WGS) entry which is preliminary data.</text>
</comment>
<protein>
    <recommendedName>
        <fullName evidence="4">Small secreted protein</fullName>
    </recommendedName>
</protein>
<evidence type="ECO:0008006" key="4">
    <source>
        <dbReference type="Google" id="ProtNLM"/>
    </source>
</evidence>
<dbReference type="OrthoDB" id="5352317at2759"/>
<dbReference type="Proteomes" id="UP000078544">
    <property type="component" value="Unassembled WGS sequence"/>
</dbReference>
<name>A0A167VYN5_9HYPO</name>
<keyword evidence="1" id="KW-0732">Signal</keyword>
<feature type="chain" id="PRO_5007893686" description="Small secreted protein" evidence="1">
    <location>
        <begin position="21"/>
        <end position="141"/>
    </location>
</feature>
<evidence type="ECO:0000256" key="1">
    <source>
        <dbReference type="SAM" id="SignalP"/>
    </source>
</evidence>
<dbReference type="EMBL" id="AZGY01000031">
    <property type="protein sequence ID" value="KZZ88188.1"/>
    <property type="molecule type" value="Genomic_DNA"/>
</dbReference>
<accession>A0A167VYN5</accession>
<evidence type="ECO:0000313" key="3">
    <source>
        <dbReference type="Proteomes" id="UP000078544"/>
    </source>
</evidence>
<keyword evidence="3" id="KW-1185">Reference proteome</keyword>
<feature type="signal peptide" evidence="1">
    <location>
        <begin position="1"/>
        <end position="20"/>
    </location>
</feature>
<dbReference type="AlphaFoldDB" id="A0A167VYN5"/>
<evidence type="ECO:0000313" key="2">
    <source>
        <dbReference type="EMBL" id="KZZ88188.1"/>
    </source>
</evidence>